<reference evidence="1 2" key="1">
    <citation type="journal article" date="2007" name="Appl. Environ. Microbiol.">
        <title>Genome sequence of the cellulolytic gliding bacterium Cytophaga hutchinsonii.</title>
        <authorList>
            <person name="Xie G."/>
            <person name="Bruce D.C."/>
            <person name="Challacombe J.F."/>
            <person name="Chertkov O."/>
            <person name="Detter J.C."/>
            <person name="Gilna P."/>
            <person name="Han C.S."/>
            <person name="Lucas S."/>
            <person name="Misra M."/>
            <person name="Myers G.L."/>
            <person name="Richardson P."/>
            <person name="Tapia R."/>
            <person name="Thayer N."/>
            <person name="Thompson L.S."/>
            <person name="Brettin T.S."/>
            <person name="Henrissat B."/>
            <person name="Wilson D.B."/>
            <person name="McBride M.J."/>
        </authorList>
    </citation>
    <scope>NUCLEOTIDE SEQUENCE [LARGE SCALE GENOMIC DNA]</scope>
    <source>
        <strain evidence="2">ATCC 33406 / DSM 1761 / CIP 103989 / NBRC 15051 / NCIMB 9469 / D465</strain>
    </source>
</reference>
<organism evidence="1 2">
    <name type="scientific">Cytophaga hutchinsonii (strain ATCC 33406 / DSM 1761 / CIP 103989 / NBRC 15051 / NCIMB 9469 / D465)</name>
    <dbReference type="NCBI Taxonomy" id="269798"/>
    <lineage>
        <taxon>Bacteria</taxon>
        <taxon>Pseudomonadati</taxon>
        <taxon>Bacteroidota</taxon>
        <taxon>Cytophagia</taxon>
        <taxon>Cytophagales</taxon>
        <taxon>Cytophagaceae</taxon>
        <taxon>Cytophaga</taxon>
    </lineage>
</organism>
<evidence type="ECO:0000313" key="1">
    <source>
        <dbReference type="EMBL" id="ABG59186.1"/>
    </source>
</evidence>
<keyword evidence="2" id="KW-1185">Reference proteome</keyword>
<accession>A0A6N4SS48</accession>
<dbReference type="AlphaFoldDB" id="A0A6N4SS48"/>
<proteinExistence type="predicted"/>
<dbReference type="KEGG" id="chu:CHU_1920"/>
<protein>
    <submittedName>
        <fullName evidence="1">Uncharacterized protein</fullName>
    </submittedName>
</protein>
<evidence type="ECO:0000313" key="2">
    <source>
        <dbReference type="Proteomes" id="UP000001822"/>
    </source>
</evidence>
<sequence>MLHFNNLPLMKKTHSVIATILCSVFLLSCGVSPKGAETPKELIIAAKDAGSDTKVLKSCYYWSTAEEEANIDAMLSLKALKPEVDSFLEDGKKKFGEKFSTAFGMGTFVLAMATYPTPYDKMADGEYVETGDTAFVTAKIVEGNSTSTTKAEMIKKDAKWYFPAPSARGTKTPVEIAALMKGFFEASKKALNESDTAEKFGEAVNTYMTTKMN</sequence>
<name>A0A6N4SS48_CYTH3</name>
<gene>
    <name evidence="1" type="ordered locus">CHU_1920</name>
</gene>
<dbReference type="EMBL" id="CP000383">
    <property type="protein sequence ID" value="ABG59186.1"/>
    <property type="molecule type" value="Genomic_DNA"/>
</dbReference>
<dbReference type="Proteomes" id="UP000001822">
    <property type="component" value="Chromosome"/>
</dbReference>